<comment type="caution">
    <text evidence="2">The sequence shown here is derived from an EMBL/GenBank/DDBJ whole genome shotgun (WGS) entry which is preliminary data.</text>
</comment>
<dbReference type="CDD" id="cd02440">
    <property type="entry name" value="AdoMet_MTases"/>
    <property type="match status" value="1"/>
</dbReference>
<evidence type="ECO:0000313" key="2">
    <source>
        <dbReference type="EMBL" id="MFC6837713.1"/>
    </source>
</evidence>
<dbReference type="Gene3D" id="3.40.50.150">
    <property type="entry name" value="Vaccinia Virus protein VP39"/>
    <property type="match status" value="1"/>
</dbReference>
<dbReference type="GO" id="GO:0032259">
    <property type="term" value="P:methylation"/>
    <property type="evidence" value="ECO:0007669"/>
    <property type="project" value="UniProtKB-KW"/>
</dbReference>
<keyword evidence="2" id="KW-0489">Methyltransferase</keyword>
<dbReference type="RefSeq" id="WP_304449376.1">
    <property type="nucleotide sequence ID" value="NZ_JARRAH010000001.1"/>
</dbReference>
<proteinExistence type="predicted"/>
<dbReference type="EC" id="2.1.1.-" evidence="2"/>
<evidence type="ECO:0000259" key="1">
    <source>
        <dbReference type="Pfam" id="PF08241"/>
    </source>
</evidence>
<dbReference type="SUPFAM" id="SSF53335">
    <property type="entry name" value="S-adenosyl-L-methionine-dependent methyltransferases"/>
    <property type="match status" value="1"/>
</dbReference>
<dbReference type="InterPro" id="IPR029063">
    <property type="entry name" value="SAM-dependent_MTases_sf"/>
</dbReference>
<gene>
    <name evidence="2" type="ORF">ACFQHK_14555</name>
</gene>
<reference evidence="2 3" key="1">
    <citation type="journal article" date="2019" name="Int. J. Syst. Evol. Microbiol.">
        <title>The Global Catalogue of Microorganisms (GCM) 10K type strain sequencing project: providing services to taxonomists for standard genome sequencing and annotation.</title>
        <authorList>
            <consortium name="The Broad Institute Genomics Platform"/>
            <consortium name="The Broad Institute Genome Sequencing Center for Infectious Disease"/>
            <person name="Wu L."/>
            <person name="Ma J."/>
        </authorList>
    </citation>
    <scope>NUCLEOTIDE SEQUENCE [LARGE SCALE GENOMIC DNA]</scope>
    <source>
        <strain evidence="2 3">PSRA2</strain>
    </source>
</reference>
<dbReference type="Proteomes" id="UP001596406">
    <property type="component" value="Unassembled WGS sequence"/>
</dbReference>
<feature type="domain" description="Methyltransferase type 11" evidence="1">
    <location>
        <begin position="55"/>
        <end position="148"/>
    </location>
</feature>
<dbReference type="InterPro" id="IPR013216">
    <property type="entry name" value="Methyltransf_11"/>
</dbReference>
<dbReference type="Pfam" id="PF08241">
    <property type="entry name" value="Methyltransf_11"/>
    <property type="match status" value="1"/>
</dbReference>
<organism evidence="2 3">
    <name type="scientific">Halomarina ordinaria</name>
    <dbReference type="NCBI Taxonomy" id="3033939"/>
    <lineage>
        <taxon>Archaea</taxon>
        <taxon>Methanobacteriati</taxon>
        <taxon>Methanobacteriota</taxon>
        <taxon>Stenosarchaea group</taxon>
        <taxon>Halobacteria</taxon>
        <taxon>Halobacteriales</taxon>
        <taxon>Natronomonadaceae</taxon>
        <taxon>Halomarina</taxon>
    </lineage>
</organism>
<protein>
    <submittedName>
        <fullName evidence="2">Class I SAM-dependent methyltransferase</fullName>
        <ecNumber evidence="2">2.1.1.-</ecNumber>
    </submittedName>
</protein>
<keyword evidence="3" id="KW-1185">Reference proteome</keyword>
<evidence type="ECO:0000313" key="3">
    <source>
        <dbReference type="Proteomes" id="UP001596406"/>
    </source>
</evidence>
<dbReference type="GO" id="GO:0008168">
    <property type="term" value="F:methyltransferase activity"/>
    <property type="evidence" value="ECO:0007669"/>
    <property type="project" value="UniProtKB-KW"/>
</dbReference>
<dbReference type="EMBL" id="JBHSXM010000001">
    <property type="protein sequence ID" value="MFC6837713.1"/>
    <property type="molecule type" value="Genomic_DNA"/>
</dbReference>
<dbReference type="InterPro" id="IPR050508">
    <property type="entry name" value="Methyltransf_Superfamily"/>
</dbReference>
<accession>A0ABD5UBJ6</accession>
<dbReference type="AlphaFoldDB" id="A0ABD5UBJ6"/>
<name>A0ABD5UBJ6_9EURY</name>
<sequence length="214" mass="23969">MTAHEAGDRPAKSRAEVRDIYEENAARFERFGWLEERLVGRYRERLFSRAEGRVLDVACGTGPNFAHLPERTDLVGVDLSEAMLRGAARTARDLDRDADLRVADAEALPFEDDAFDTVVSALSTCTFPDPVAVLREMDRVCAPDGRILLFEHGRSSVPALARLQDRFASRHFERMGCRWNQEPVDVVREAGLRVEGVRRDVLGLFTSLVVVPTA</sequence>
<keyword evidence="2" id="KW-0808">Transferase</keyword>
<dbReference type="PANTHER" id="PTHR42912:SF80">
    <property type="entry name" value="METHYLTRANSFERASE DOMAIN-CONTAINING PROTEIN"/>
    <property type="match status" value="1"/>
</dbReference>
<dbReference type="PANTHER" id="PTHR42912">
    <property type="entry name" value="METHYLTRANSFERASE"/>
    <property type="match status" value="1"/>
</dbReference>